<sequence>MNNWFHFEWVFISWIISLFIHHHNIKRNSVSDKIDELITQIAKLSERKWCDDDDHAFYNEERYNAHLSRIRWKVTQLNQLAACILVHDEKLKLIYNFDIEAFLDSESTDKIKRRLKFELQDDCTSLIEHIEENHFKKVLRSKTFIFWSARYTCAGILFGLVTVYLFIQIMSFFYN</sequence>
<evidence type="ECO:0000313" key="3">
    <source>
        <dbReference type="Proteomes" id="UP001569153"/>
    </source>
</evidence>
<evidence type="ECO:0000313" key="2">
    <source>
        <dbReference type="EMBL" id="MEZ8194001.1"/>
    </source>
</evidence>
<comment type="caution">
    <text evidence="2">The sequence shown here is derived from an EMBL/GenBank/DDBJ whole genome shotgun (WGS) entry which is preliminary data.</text>
</comment>
<feature type="transmembrane region" description="Helical" evidence="1">
    <location>
        <begin position="144"/>
        <end position="167"/>
    </location>
</feature>
<feature type="transmembrane region" description="Helical" evidence="1">
    <location>
        <begin position="6"/>
        <end position="25"/>
    </location>
</feature>
<keyword evidence="1" id="KW-0472">Membrane</keyword>
<organism evidence="2 3">
    <name type="scientific">Vibrio cortegadensis</name>
    <dbReference type="NCBI Taxonomy" id="1328770"/>
    <lineage>
        <taxon>Bacteria</taxon>
        <taxon>Pseudomonadati</taxon>
        <taxon>Pseudomonadota</taxon>
        <taxon>Gammaproteobacteria</taxon>
        <taxon>Vibrionales</taxon>
        <taxon>Vibrionaceae</taxon>
        <taxon>Vibrio</taxon>
    </lineage>
</organism>
<proteinExistence type="predicted"/>
<evidence type="ECO:0000256" key="1">
    <source>
        <dbReference type="SAM" id="Phobius"/>
    </source>
</evidence>
<keyword evidence="1" id="KW-1133">Transmembrane helix</keyword>
<dbReference type="Proteomes" id="UP001569153">
    <property type="component" value="Unassembled WGS sequence"/>
</dbReference>
<dbReference type="EMBL" id="JBGOOT010000002">
    <property type="protein sequence ID" value="MEZ8194001.1"/>
    <property type="molecule type" value="Genomic_DNA"/>
</dbReference>
<gene>
    <name evidence="2" type="ORF">ACED38_03770</name>
</gene>
<accession>A0ABV4M2P6</accession>
<reference evidence="2 3" key="1">
    <citation type="submission" date="2024-06" db="EMBL/GenBank/DDBJ databases">
        <authorList>
            <person name="Steensen K."/>
            <person name="Seneca J."/>
            <person name="Bartlau N."/>
            <person name="Yu A.X."/>
            <person name="Polz M.F."/>
        </authorList>
    </citation>
    <scope>NUCLEOTIDE SEQUENCE [LARGE SCALE GENOMIC DNA]</scope>
    <source>
        <strain evidence="2 3">FF146</strain>
    </source>
</reference>
<name>A0ABV4M2P6_9VIBR</name>
<dbReference type="RefSeq" id="WP_371729720.1">
    <property type="nucleotide sequence ID" value="NZ_JBGOOT010000002.1"/>
</dbReference>
<keyword evidence="3" id="KW-1185">Reference proteome</keyword>
<protein>
    <submittedName>
        <fullName evidence="2">Uncharacterized protein</fullName>
    </submittedName>
</protein>
<keyword evidence="1" id="KW-0812">Transmembrane</keyword>